<dbReference type="Gene3D" id="3.90.950.20">
    <property type="entry name" value="CinA-like"/>
    <property type="match status" value="1"/>
</dbReference>
<dbReference type="SUPFAM" id="SSF53218">
    <property type="entry name" value="Molybdenum cofactor biosynthesis proteins"/>
    <property type="match status" value="1"/>
</dbReference>
<proteinExistence type="inferred from homology"/>
<dbReference type="NCBIfam" id="TIGR00199">
    <property type="entry name" value="PncC_domain"/>
    <property type="match status" value="1"/>
</dbReference>
<dbReference type="EMBL" id="LZKQ01000011">
    <property type="protein sequence ID" value="OBI92388.1"/>
    <property type="molecule type" value="Genomic_DNA"/>
</dbReference>
<dbReference type="CDD" id="cd00885">
    <property type="entry name" value="cinA"/>
    <property type="match status" value="1"/>
</dbReference>
<dbReference type="InterPro" id="IPR001453">
    <property type="entry name" value="MoaB/Mog_dom"/>
</dbReference>
<dbReference type="PANTHER" id="PTHR13939:SF0">
    <property type="entry name" value="NMN AMIDOHYDROLASE-LIKE PROTEIN YFAY"/>
    <property type="match status" value="1"/>
</dbReference>
<dbReference type="Proteomes" id="UP000093795">
    <property type="component" value="Unassembled WGS sequence"/>
</dbReference>
<dbReference type="Pfam" id="PF00994">
    <property type="entry name" value="MoCF_biosynth"/>
    <property type="match status" value="1"/>
</dbReference>
<dbReference type="InterPro" id="IPR008136">
    <property type="entry name" value="CinA_C"/>
</dbReference>
<dbReference type="SMART" id="SM00852">
    <property type="entry name" value="MoCF_biosynth"/>
    <property type="match status" value="1"/>
</dbReference>
<dbReference type="Pfam" id="PF02464">
    <property type="entry name" value="CinA"/>
    <property type="match status" value="1"/>
</dbReference>
<evidence type="ECO:0000259" key="2">
    <source>
        <dbReference type="SMART" id="SM00852"/>
    </source>
</evidence>
<evidence type="ECO:0000313" key="3">
    <source>
        <dbReference type="EMBL" id="OBI92388.1"/>
    </source>
</evidence>
<evidence type="ECO:0000313" key="4">
    <source>
        <dbReference type="Proteomes" id="UP000093795"/>
    </source>
</evidence>
<accession>A0A1A3D063</accession>
<dbReference type="InterPro" id="IPR036653">
    <property type="entry name" value="CinA-like_C"/>
</dbReference>
<dbReference type="NCBIfam" id="NF001813">
    <property type="entry name" value="PRK00549.1"/>
    <property type="match status" value="1"/>
</dbReference>
<dbReference type="Gene3D" id="3.40.980.10">
    <property type="entry name" value="MoaB/Mog-like domain"/>
    <property type="match status" value="1"/>
</dbReference>
<dbReference type="AlphaFoldDB" id="A0A1A3D063"/>
<organism evidence="3 4">
    <name type="scientific">Mycobacterium asiaticum</name>
    <dbReference type="NCBI Taxonomy" id="1790"/>
    <lineage>
        <taxon>Bacteria</taxon>
        <taxon>Bacillati</taxon>
        <taxon>Actinomycetota</taxon>
        <taxon>Actinomycetes</taxon>
        <taxon>Mycobacteriales</taxon>
        <taxon>Mycobacteriaceae</taxon>
        <taxon>Mycobacterium</taxon>
    </lineage>
</organism>
<gene>
    <name evidence="3" type="ORF">A9X01_09530</name>
</gene>
<comment type="similarity">
    <text evidence="1">Belongs to the CinA family.</text>
</comment>
<dbReference type="RefSeq" id="WP_065118887.1">
    <property type="nucleotide sequence ID" value="NZ_LZKQ01000011.1"/>
</dbReference>
<comment type="caution">
    <text evidence="3">The sequence shown here is derived from an EMBL/GenBank/DDBJ whole genome shotgun (WGS) entry which is preliminary data.</text>
</comment>
<evidence type="ECO:0000256" key="1">
    <source>
        <dbReference type="HAMAP-Rule" id="MF_00226"/>
    </source>
</evidence>
<dbReference type="eggNOG" id="COG1058">
    <property type="taxonomic scope" value="Bacteria"/>
</dbReference>
<feature type="domain" description="MoaB/Mog" evidence="2">
    <location>
        <begin position="8"/>
        <end position="189"/>
    </location>
</feature>
<protein>
    <recommendedName>
        <fullName evidence="1">CinA-like protein</fullName>
    </recommendedName>
</protein>
<dbReference type="InterPro" id="IPR050101">
    <property type="entry name" value="CinA"/>
</dbReference>
<dbReference type="eggNOG" id="COG1546">
    <property type="taxonomic scope" value="Bacteria"/>
</dbReference>
<sequence length="429" mass="45613">MTVSARAGIVVTGTEVLTGRVQDRNGPWIADRLLELGVELAHITICGDRPDDIEAQLRFMADQGVDLIITSGGLGPTADDMTVEVVARFCGRELVLDDELENRIAEILKSMMARNPAFAALLEPGNFESVRTANRKQAMVPVGSQILDPVGTAPGVVVPGKPAVLVLPGPPRELQPMWRKAIETPGVQEAIAGRTVYRQEMVRMFGLPESGLAETLRDAETAIDGFGALEITTCLRRGELEIVTRYEPDAADTYAQLTQLLRDRHGDKVFSEDGSQVDDLVAGLLAGRRIATAESCTAGLLAARLTERPGSSDYVAGGVVSYSNEAKVQLLGVDAGLIEQHGAVSEPVAEAMAAGALKRFDADTAVAITGIAGPGGGTEEKPVGTVCFTVALGDGRSVTRTLRLPGNRSDVRERSTTVAMHLLLRLLRD</sequence>
<dbReference type="PANTHER" id="PTHR13939">
    <property type="entry name" value="NICOTINAMIDE-NUCLEOTIDE AMIDOHYDROLASE PNCC"/>
    <property type="match status" value="1"/>
</dbReference>
<dbReference type="NCBIfam" id="TIGR00200">
    <property type="entry name" value="cinA_nterm"/>
    <property type="match status" value="1"/>
</dbReference>
<dbReference type="SUPFAM" id="SSF142433">
    <property type="entry name" value="CinA-like"/>
    <property type="match status" value="1"/>
</dbReference>
<dbReference type="STRING" id="1790.A5645_21870"/>
<name>A0A1A3D063_MYCAS</name>
<dbReference type="HAMAP" id="MF_00226_B">
    <property type="entry name" value="CinA_B"/>
    <property type="match status" value="1"/>
</dbReference>
<reference evidence="3 4" key="1">
    <citation type="submission" date="2016-06" db="EMBL/GenBank/DDBJ databases">
        <authorList>
            <person name="Kjaerup R.B."/>
            <person name="Dalgaard T.S."/>
            <person name="Juul-Madsen H.R."/>
        </authorList>
    </citation>
    <scope>NUCLEOTIDE SEQUENCE [LARGE SCALE GENOMIC DNA]</scope>
    <source>
        <strain evidence="3 4">1081914.2</strain>
    </source>
</reference>
<dbReference type="InterPro" id="IPR036425">
    <property type="entry name" value="MoaB/Mog-like_dom_sf"/>
</dbReference>
<dbReference type="InterPro" id="IPR008135">
    <property type="entry name" value="Competence-induced_CinA"/>
</dbReference>
<dbReference type="OrthoDB" id="1253990at2"/>
<dbReference type="PIRSF" id="PIRSF006728">
    <property type="entry name" value="CinA"/>
    <property type="match status" value="1"/>
</dbReference>